<dbReference type="PANTHER" id="PTHR22777:SF17">
    <property type="entry name" value="UPF0053 PROTEIN SLL0260"/>
    <property type="match status" value="1"/>
</dbReference>
<feature type="transmembrane region" description="Helical" evidence="8">
    <location>
        <begin position="95"/>
        <end position="114"/>
    </location>
</feature>
<dbReference type="InterPro" id="IPR046342">
    <property type="entry name" value="CBS_dom_sf"/>
</dbReference>
<comment type="subcellular location">
    <subcellularLocation>
        <location evidence="1">Membrane</location>
        <topology evidence="1">Multi-pass membrane protein</topology>
    </subcellularLocation>
</comment>
<evidence type="ECO:0000313" key="12">
    <source>
        <dbReference type="Proteomes" id="UP000732298"/>
    </source>
</evidence>
<dbReference type="InterPro" id="IPR002550">
    <property type="entry name" value="CNNM"/>
</dbReference>
<evidence type="ECO:0000256" key="6">
    <source>
        <dbReference type="ARBA" id="ARBA00023136"/>
    </source>
</evidence>
<feature type="domain" description="CBS" evidence="9">
    <location>
        <begin position="272"/>
        <end position="329"/>
    </location>
</feature>
<evidence type="ECO:0000256" key="4">
    <source>
        <dbReference type="ARBA" id="ARBA00022989"/>
    </source>
</evidence>
<sequence>MLDTSLWLDFLVLAALLLLSAFFASVETAFLSISRARMRKLADSKAPNAKLLLELKSRPHSTLVTILVANNLVNVTAASVATALALQFVPGNFGIAISAGIVTFTLLVFGEITPKSIALKHNAVIALRSAPILNFLRVALAPVVFILVQISGFLARLVVHESEEQKLTEEEIKALVSIGAEEGAILDEEKDMIHKVFQLNDIEVSQVMTPRNRIIALKSGLLVKDLEVGELKEHARFPVYRNGLDDIIGVFYVRDYLGVAGGSGGRVPVDSIMRSPLFVHGQRRINSVLRKMQEKKVQMAIVVDNKGKTTGLVTLEDVLAEIVGEIGEMA</sequence>
<evidence type="ECO:0000259" key="10">
    <source>
        <dbReference type="PROSITE" id="PS51846"/>
    </source>
</evidence>
<comment type="caution">
    <text evidence="11">The sequence shown here is derived from an EMBL/GenBank/DDBJ whole genome shotgun (WGS) entry which is preliminary data.</text>
</comment>
<name>A0A8T3YNI3_9ARCH</name>
<dbReference type="EMBL" id="JACQPB010000036">
    <property type="protein sequence ID" value="MBI4210568.1"/>
    <property type="molecule type" value="Genomic_DNA"/>
</dbReference>
<accession>A0A8T3YNI3</accession>
<feature type="domain" description="CNNM transmembrane" evidence="10">
    <location>
        <begin position="2"/>
        <end position="189"/>
    </location>
</feature>
<keyword evidence="6 8" id="KW-0472">Membrane</keyword>
<dbReference type="Gene3D" id="3.10.580.10">
    <property type="entry name" value="CBS-domain"/>
    <property type="match status" value="1"/>
</dbReference>
<feature type="transmembrane region" description="Helical" evidence="8">
    <location>
        <begin position="6"/>
        <end position="31"/>
    </location>
</feature>
<evidence type="ECO:0000259" key="9">
    <source>
        <dbReference type="PROSITE" id="PS51371"/>
    </source>
</evidence>
<dbReference type="PROSITE" id="PS51846">
    <property type="entry name" value="CNNM"/>
    <property type="match status" value="1"/>
</dbReference>
<evidence type="ECO:0000256" key="2">
    <source>
        <dbReference type="ARBA" id="ARBA00022692"/>
    </source>
</evidence>
<dbReference type="AlphaFoldDB" id="A0A8T3YNI3"/>
<evidence type="ECO:0000256" key="5">
    <source>
        <dbReference type="ARBA" id="ARBA00023122"/>
    </source>
</evidence>
<evidence type="ECO:0000256" key="1">
    <source>
        <dbReference type="ARBA" id="ARBA00004141"/>
    </source>
</evidence>
<dbReference type="PROSITE" id="PS51371">
    <property type="entry name" value="CBS"/>
    <property type="match status" value="1"/>
</dbReference>
<dbReference type="Pfam" id="PF01595">
    <property type="entry name" value="CNNM"/>
    <property type="match status" value="1"/>
</dbReference>
<dbReference type="PANTHER" id="PTHR22777">
    <property type="entry name" value="HEMOLYSIN-RELATED"/>
    <property type="match status" value="1"/>
</dbReference>
<dbReference type="InterPro" id="IPR000644">
    <property type="entry name" value="CBS_dom"/>
</dbReference>
<dbReference type="CDD" id="cd04590">
    <property type="entry name" value="CBS_pair_CorC_HlyC_assoc"/>
    <property type="match status" value="1"/>
</dbReference>
<evidence type="ECO:0000256" key="8">
    <source>
        <dbReference type="SAM" id="Phobius"/>
    </source>
</evidence>
<dbReference type="GO" id="GO:0005886">
    <property type="term" value="C:plasma membrane"/>
    <property type="evidence" value="ECO:0007669"/>
    <property type="project" value="TreeGrafter"/>
</dbReference>
<keyword evidence="3" id="KW-0677">Repeat</keyword>
<dbReference type="InterPro" id="IPR044751">
    <property type="entry name" value="Ion_transp-like_CBS"/>
</dbReference>
<dbReference type="Pfam" id="PF00571">
    <property type="entry name" value="CBS"/>
    <property type="match status" value="1"/>
</dbReference>
<gene>
    <name evidence="11" type="ORF">HY544_03630</name>
</gene>
<reference evidence="11" key="1">
    <citation type="submission" date="2020-07" db="EMBL/GenBank/DDBJ databases">
        <title>Huge and variable diversity of episymbiotic CPR bacteria and DPANN archaea in groundwater ecosystems.</title>
        <authorList>
            <person name="He C.Y."/>
            <person name="Keren R."/>
            <person name="Whittaker M."/>
            <person name="Farag I.F."/>
            <person name="Doudna J."/>
            <person name="Cate J.H.D."/>
            <person name="Banfield J.F."/>
        </authorList>
    </citation>
    <scope>NUCLEOTIDE SEQUENCE</scope>
    <source>
        <strain evidence="11">NC_groundwater_1296_Ag_S-0.2um_52_80</strain>
    </source>
</reference>
<proteinExistence type="predicted"/>
<organism evidence="11 12">
    <name type="scientific">Candidatus Iainarchaeum sp</name>
    <dbReference type="NCBI Taxonomy" id="3101447"/>
    <lineage>
        <taxon>Archaea</taxon>
        <taxon>Candidatus Iainarchaeota</taxon>
        <taxon>Candidatus Iainarchaeia</taxon>
        <taxon>Candidatus Iainarchaeales</taxon>
        <taxon>Candidatus Iainarchaeaceae</taxon>
        <taxon>Candidatus Iainarchaeum</taxon>
    </lineage>
</organism>
<keyword evidence="2 8" id="KW-0812">Transmembrane</keyword>
<dbReference type="Proteomes" id="UP000732298">
    <property type="component" value="Unassembled WGS sequence"/>
</dbReference>
<evidence type="ECO:0000256" key="3">
    <source>
        <dbReference type="ARBA" id="ARBA00022737"/>
    </source>
</evidence>
<keyword evidence="4 8" id="KW-1133">Transmembrane helix</keyword>
<feature type="transmembrane region" description="Helical" evidence="8">
    <location>
        <begin position="63"/>
        <end position="89"/>
    </location>
</feature>
<evidence type="ECO:0000256" key="7">
    <source>
        <dbReference type="PROSITE-ProRule" id="PRU00703"/>
    </source>
</evidence>
<dbReference type="SUPFAM" id="SSF54631">
    <property type="entry name" value="CBS-domain pair"/>
    <property type="match status" value="1"/>
</dbReference>
<protein>
    <submittedName>
        <fullName evidence="11">HlyC/CorC family transporter</fullName>
    </submittedName>
</protein>
<feature type="transmembrane region" description="Helical" evidence="8">
    <location>
        <begin position="135"/>
        <end position="159"/>
    </location>
</feature>
<keyword evidence="5 7" id="KW-0129">CBS domain</keyword>
<evidence type="ECO:0000313" key="11">
    <source>
        <dbReference type="EMBL" id="MBI4210568.1"/>
    </source>
</evidence>